<accession>A0A7L1ENR5</accession>
<feature type="region of interest" description="Disordered" evidence="1">
    <location>
        <begin position="270"/>
        <end position="290"/>
    </location>
</feature>
<dbReference type="AlphaFoldDB" id="A0A7L1ENR5"/>
<feature type="non-terminal residue" evidence="2">
    <location>
        <position position="1"/>
    </location>
</feature>
<dbReference type="GO" id="GO:0004386">
    <property type="term" value="F:helicase activity"/>
    <property type="evidence" value="ECO:0007669"/>
    <property type="project" value="UniProtKB-KW"/>
</dbReference>
<name>A0A7L1ENR5_OENON</name>
<protein>
    <submittedName>
        <fullName evidence="2">RECQ4 helicase</fullName>
    </submittedName>
</protein>
<keyword evidence="2" id="KW-0378">Hydrolase</keyword>
<gene>
    <name evidence="2" type="primary">Recql4</name>
    <name evidence="2" type="ORF">OENOEN_R15376</name>
</gene>
<evidence type="ECO:0000313" key="2">
    <source>
        <dbReference type="EMBL" id="NXM90310.1"/>
    </source>
</evidence>
<keyword evidence="3" id="KW-1185">Reference proteome</keyword>
<comment type="caution">
    <text evidence="2">The sequence shown here is derived from an EMBL/GenBank/DDBJ whole genome shotgun (WGS) entry which is preliminary data.</text>
</comment>
<keyword evidence="2" id="KW-0067">ATP-binding</keyword>
<evidence type="ECO:0000256" key="1">
    <source>
        <dbReference type="SAM" id="MobiDB-lite"/>
    </source>
</evidence>
<reference evidence="2 3" key="1">
    <citation type="submission" date="2019-09" db="EMBL/GenBank/DDBJ databases">
        <title>Bird 10,000 Genomes (B10K) Project - Family phase.</title>
        <authorList>
            <person name="Zhang G."/>
        </authorList>
    </citation>
    <scope>NUCLEOTIDE SEQUENCE [LARGE SCALE GENOMIC DNA]</scope>
    <source>
        <strain evidence="2">B10K-DU-001-74</strain>
        <tissue evidence="2">Muscle</tissue>
    </source>
</reference>
<sequence>FFFPQGQDLLELRRHIHENSVDFLAVKTLIQRVFAPCKCLENHGKIQENSKEIPKNSRICRGHERSIPIQEFVESLDLREEGIETLLCLLELQPQKFLELFPPVHSRCRIRFPGNSTESLREAALRCPPLGFLLARNPSGNLGISGLLEFNAVALSDSMGWEFRRVRESLGRIPWESRKAGKSRIQVEFWELSFHFRAYGDLDSQELDSSWEFLNSQIISREKSELRRLQRCFRTFQSVAFPSFIPEPLEQEQLEKNSQLRELLQEYFQRDPTESKEDEEEKSPGIPPDQEEEIRAEIRKFLTAYPEEEFSGRAVARIFHGIGSPRYPARIFGRDRRFWRRLLPLEFRSLSRLASQEILAWR</sequence>
<dbReference type="EMBL" id="VXBF01013693">
    <property type="protein sequence ID" value="NXM90310.1"/>
    <property type="molecule type" value="Genomic_DNA"/>
</dbReference>
<proteinExistence type="predicted"/>
<dbReference type="Proteomes" id="UP000565754">
    <property type="component" value="Unassembled WGS sequence"/>
</dbReference>
<feature type="non-terminal residue" evidence="2">
    <location>
        <position position="362"/>
    </location>
</feature>
<organism evidence="2 3">
    <name type="scientific">Oenanthe oenanthe</name>
    <name type="common">Northern wheatear</name>
    <dbReference type="NCBI Taxonomy" id="279966"/>
    <lineage>
        <taxon>Eukaryota</taxon>
        <taxon>Metazoa</taxon>
        <taxon>Chordata</taxon>
        <taxon>Craniata</taxon>
        <taxon>Vertebrata</taxon>
        <taxon>Euteleostomi</taxon>
        <taxon>Archelosauria</taxon>
        <taxon>Archosauria</taxon>
        <taxon>Dinosauria</taxon>
        <taxon>Saurischia</taxon>
        <taxon>Theropoda</taxon>
        <taxon>Coelurosauria</taxon>
        <taxon>Aves</taxon>
        <taxon>Neognathae</taxon>
        <taxon>Neoaves</taxon>
        <taxon>Telluraves</taxon>
        <taxon>Australaves</taxon>
        <taxon>Passeriformes</taxon>
        <taxon>Muscicapidae</taxon>
        <taxon>Oenanthe</taxon>
    </lineage>
</organism>
<keyword evidence="2" id="KW-0347">Helicase</keyword>
<keyword evidence="2" id="KW-0547">Nucleotide-binding</keyword>
<evidence type="ECO:0000313" key="3">
    <source>
        <dbReference type="Proteomes" id="UP000565754"/>
    </source>
</evidence>